<accession>A0A1U7SJG4</accession>
<evidence type="ECO:0000256" key="13">
    <source>
        <dbReference type="ARBA" id="ARBA00047616"/>
    </source>
</evidence>
<evidence type="ECO:0000256" key="10">
    <source>
        <dbReference type="ARBA" id="ARBA00039077"/>
    </source>
</evidence>
<evidence type="ECO:0000256" key="15">
    <source>
        <dbReference type="ARBA" id="ARBA00049343"/>
    </source>
</evidence>
<name>A0A1U7SJG4_ALLSI</name>
<keyword evidence="6 16" id="KW-0274">FAD</keyword>
<comment type="catalytic activity">
    <reaction evidence="15">
        <text>[(2E,6E,10E)-geranylgeranyl]-L-cysteine + O2 + H2O = (2E,6E,10E)-geranylgeranial + L-cysteine + H2O2</text>
        <dbReference type="Rhea" id="RHEA:70407"/>
        <dbReference type="ChEBI" id="CHEBI:15377"/>
        <dbReference type="ChEBI" id="CHEBI:15379"/>
        <dbReference type="ChEBI" id="CHEBI:16240"/>
        <dbReference type="ChEBI" id="CHEBI:35235"/>
        <dbReference type="ChEBI" id="CHEBI:189549"/>
        <dbReference type="ChEBI" id="CHEBI:189554"/>
        <dbReference type="EC" id="1.8.3.5"/>
    </reaction>
    <physiologicalReaction direction="left-to-right" evidence="15">
        <dbReference type="Rhea" id="RHEA:70408"/>
    </physiologicalReaction>
</comment>
<comment type="function">
    <text evidence="12">Prenylcysteine oxidase that cleaves the thioether bond of prenyl-L-cysteines, such as farnesylcysteine and geranylgeranylcysteine. Only active against free prenylcysteines and not prenylcysteine residues within prenylated proteins or peptides. Involved in the final step in the degradation of prenylated proteins, by degrading prenylcysteines after the protein has been degraded.</text>
</comment>
<dbReference type="eggNOG" id="ENOG502QSHJ">
    <property type="taxonomic scope" value="Eukaryota"/>
</dbReference>
<evidence type="ECO:0000256" key="8">
    <source>
        <dbReference type="ARBA" id="ARBA00023180"/>
    </source>
</evidence>
<evidence type="ECO:0000256" key="9">
    <source>
        <dbReference type="ARBA" id="ARBA00023228"/>
    </source>
</evidence>
<dbReference type="FunFam" id="3.50.50.60:FF:000081">
    <property type="entry name" value="prenylcysteine oxidase 1"/>
    <property type="match status" value="1"/>
</dbReference>
<comment type="subcellular location">
    <subcellularLocation>
        <location evidence="2">Lysosome</location>
    </subcellularLocation>
</comment>
<dbReference type="GO" id="GO:0001735">
    <property type="term" value="F:prenylcysteine oxidase activity"/>
    <property type="evidence" value="ECO:0007669"/>
    <property type="project" value="UniProtKB-UniRule"/>
</dbReference>
<comment type="cofactor">
    <cofactor evidence="1 16">
        <name>FAD</name>
        <dbReference type="ChEBI" id="CHEBI:57692"/>
    </cofactor>
</comment>
<dbReference type="STRING" id="38654.A0A1U7SJG4"/>
<evidence type="ECO:0000256" key="7">
    <source>
        <dbReference type="ARBA" id="ARBA00023002"/>
    </source>
</evidence>
<comment type="catalytic activity">
    <reaction evidence="14">
        <text>an S-polyprenyl-L-cysteine + O2 + H2O = a polyprenal + L-cysteine + H2O2</text>
        <dbReference type="Rhea" id="RHEA:53892"/>
        <dbReference type="Rhea" id="RHEA-COMP:13675"/>
        <dbReference type="Rhea" id="RHEA-COMP:13676"/>
        <dbReference type="ChEBI" id="CHEBI:15377"/>
        <dbReference type="ChEBI" id="CHEBI:15379"/>
        <dbReference type="ChEBI" id="CHEBI:16240"/>
        <dbReference type="ChEBI" id="CHEBI:35235"/>
        <dbReference type="ChEBI" id="CHEBI:137934"/>
        <dbReference type="ChEBI" id="CHEBI:137935"/>
        <dbReference type="EC" id="1.8.3.5"/>
    </reaction>
    <physiologicalReaction direction="left-to-right" evidence="14">
        <dbReference type="Rhea" id="RHEA:53893"/>
    </physiologicalReaction>
</comment>
<evidence type="ECO:0000259" key="18">
    <source>
        <dbReference type="Pfam" id="PF07156"/>
    </source>
</evidence>
<reference evidence="20" key="1">
    <citation type="submission" date="2025-08" db="UniProtKB">
        <authorList>
            <consortium name="RefSeq"/>
        </authorList>
    </citation>
    <scope>IDENTIFICATION</scope>
</reference>
<dbReference type="PIRSF" id="PIRSF036292">
    <property type="entry name" value="Prenylcysteine_oxidase"/>
    <property type="match status" value="1"/>
</dbReference>
<evidence type="ECO:0000256" key="5">
    <source>
        <dbReference type="ARBA" id="ARBA00022729"/>
    </source>
</evidence>
<keyword evidence="7 16" id="KW-0560">Oxidoreductase</keyword>
<dbReference type="InParanoid" id="A0A1U7SJG4"/>
<dbReference type="PANTHER" id="PTHR15944:SF3">
    <property type="entry name" value="PRENYLCYSTEINE OXIDASE 1"/>
    <property type="match status" value="1"/>
</dbReference>
<evidence type="ECO:0000256" key="3">
    <source>
        <dbReference type="ARBA" id="ARBA00009967"/>
    </source>
</evidence>
<evidence type="ECO:0000256" key="6">
    <source>
        <dbReference type="ARBA" id="ARBA00022827"/>
    </source>
</evidence>
<dbReference type="PANTHER" id="PTHR15944">
    <property type="entry name" value="FARNESYLCYSTEINE LYASE"/>
    <property type="match status" value="1"/>
</dbReference>
<dbReference type="Gene3D" id="3.50.50.60">
    <property type="entry name" value="FAD/NAD(P)-binding domain"/>
    <property type="match status" value="1"/>
</dbReference>
<keyword evidence="19" id="KW-1185">Reference proteome</keyword>
<dbReference type="EC" id="1.8.3.5" evidence="10"/>
<organism evidence="19 20">
    <name type="scientific">Alligator sinensis</name>
    <name type="common">Chinese alligator</name>
    <dbReference type="NCBI Taxonomy" id="38654"/>
    <lineage>
        <taxon>Eukaryota</taxon>
        <taxon>Metazoa</taxon>
        <taxon>Chordata</taxon>
        <taxon>Craniata</taxon>
        <taxon>Vertebrata</taxon>
        <taxon>Euteleostomi</taxon>
        <taxon>Archelosauria</taxon>
        <taxon>Archosauria</taxon>
        <taxon>Crocodylia</taxon>
        <taxon>Alligatoridae</taxon>
        <taxon>Alligatorinae</taxon>
        <taxon>Alligator</taxon>
    </lineage>
</organism>
<comment type="catalytic activity">
    <reaction evidence="13">
        <text>S-(2E,6E)-farnesyl-L-cysteine + O2 + H2O = (2E,6E)-farnesal + L-cysteine + H2O2</text>
        <dbReference type="Rhea" id="RHEA:30231"/>
        <dbReference type="ChEBI" id="CHEBI:15377"/>
        <dbReference type="ChEBI" id="CHEBI:15379"/>
        <dbReference type="ChEBI" id="CHEBI:15894"/>
        <dbReference type="ChEBI" id="CHEBI:16240"/>
        <dbReference type="ChEBI" id="CHEBI:35235"/>
        <dbReference type="ChEBI" id="CHEBI:62141"/>
        <dbReference type="EC" id="1.8.3.5"/>
    </reaction>
    <physiologicalReaction direction="left-to-right" evidence="13">
        <dbReference type="Rhea" id="RHEA:30232"/>
    </physiologicalReaction>
</comment>
<dbReference type="InterPro" id="IPR017046">
    <property type="entry name" value="Prenylcysteine_Oxase1"/>
</dbReference>
<dbReference type="AlphaFoldDB" id="A0A1U7SJG4"/>
<dbReference type="RefSeq" id="XP_006032962.1">
    <property type="nucleotide sequence ID" value="XM_006032900.3"/>
</dbReference>
<dbReference type="Pfam" id="PF07156">
    <property type="entry name" value="Prenylcys_lyase"/>
    <property type="match status" value="1"/>
</dbReference>
<feature type="signal peptide" evidence="17">
    <location>
        <begin position="1"/>
        <end position="25"/>
    </location>
</feature>
<evidence type="ECO:0000256" key="1">
    <source>
        <dbReference type="ARBA" id="ARBA00001974"/>
    </source>
</evidence>
<protein>
    <recommendedName>
        <fullName evidence="11">Prenylcysteine oxidase 1</fullName>
        <ecNumber evidence="10">1.8.3.5</ecNumber>
    </recommendedName>
</protein>
<sequence>MDVRSAQHLPAALALLLLLLGCVWSQALGNAPDRIAVIGAGIGGTSAAYYLRQKFGRDVQIDLFEREAVGGRLATIRVEGKEYEAGGSVIHPLNLHMKAFVKELGLSPTQGQNHLAGVYSGDKFVFEESGWYIITVLKLLWQYWLNPLRMYMWVEDIMDKFMRIYRYQDNDYAFTSTEKLVSALGGDYFLQLLNETIGKALQKTGFSQTFINEVVTPVMRVNYGQTVNINGFVGAVSLAGTDSGLWSVTGGNRRVCDGLLSASKAQLIPSTVTSVEMITQPRASGGKTQQYEICYNSTSGVAIAHYDIVVIATPLNHKMSNITFWNFNPPIPEFSRPYHQTIATFIHGQINTSFFGYQDSSSFHIDGIFTTDNPKLFINSMGVVSPVQNEQDKLEQSLGSAVWKVFSKEPLTEEQINVLFSSYDSVKAKQWLAYPHYSPPKKCPPFILHDQMYYLSGIECAASAMEMSAIAAKNVALLAHHRWYGNTDKIDQEGLHEKLKTEF</sequence>
<dbReference type="GO" id="GO:0030328">
    <property type="term" value="P:prenylcysteine catabolic process"/>
    <property type="evidence" value="ECO:0007669"/>
    <property type="project" value="UniProtKB-UniRule"/>
</dbReference>
<dbReference type="GO" id="GO:0005764">
    <property type="term" value="C:lysosome"/>
    <property type="evidence" value="ECO:0007669"/>
    <property type="project" value="UniProtKB-SubCell"/>
</dbReference>
<gene>
    <name evidence="20" type="primary">PCYOX1</name>
</gene>
<keyword evidence="9" id="KW-0458">Lysosome</keyword>
<evidence type="ECO:0000256" key="4">
    <source>
        <dbReference type="ARBA" id="ARBA00022630"/>
    </source>
</evidence>
<dbReference type="SUPFAM" id="SSF51905">
    <property type="entry name" value="FAD/NAD(P)-binding domain"/>
    <property type="match status" value="1"/>
</dbReference>
<feature type="chain" id="PRO_5010586565" description="Prenylcysteine oxidase 1" evidence="17">
    <location>
        <begin position="26"/>
        <end position="503"/>
    </location>
</feature>
<evidence type="ECO:0000313" key="19">
    <source>
        <dbReference type="Proteomes" id="UP000189705"/>
    </source>
</evidence>
<keyword evidence="5 17" id="KW-0732">Signal</keyword>
<dbReference type="Proteomes" id="UP000189705">
    <property type="component" value="Unplaced"/>
</dbReference>
<evidence type="ECO:0000256" key="11">
    <source>
        <dbReference type="ARBA" id="ARBA00040608"/>
    </source>
</evidence>
<keyword evidence="4 16" id="KW-0285">Flavoprotein</keyword>
<dbReference type="GO" id="GO:0030327">
    <property type="term" value="P:prenylated protein catabolic process"/>
    <property type="evidence" value="ECO:0007669"/>
    <property type="project" value="TreeGrafter"/>
</dbReference>
<dbReference type="GeneID" id="102379956"/>
<dbReference type="KEGG" id="asn:102379956"/>
<comment type="similarity">
    <text evidence="3 16">Belongs to the prenylcysteine oxidase family.</text>
</comment>
<dbReference type="OrthoDB" id="437369at2759"/>
<evidence type="ECO:0000256" key="2">
    <source>
        <dbReference type="ARBA" id="ARBA00004371"/>
    </source>
</evidence>
<dbReference type="CTD" id="51449"/>
<evidence type="ECO:0000256" key="16">
    <source>
        <dbReference type="PIRNR" id="PIRNR036292"/>
    </source>
</evidence>
<dbReference type="InterPro" id="IPR010795">
    <property type="entry name" value="Prenylcys_lyase"/>
</dbReference>
<evidence type="ECO:0000256" key="14">
    <source>
        <dbReference type="ARBA" id="ARBA00048495"/>
    </source>
</evidence>
<proteinExistence type="inferred from homology"/>
<keyword evidence="8" id="KW-0325">Glycoprotein</keyword>
<dbReference type="InterPro" id="IPR036188">
    <property type="entry name" value="FAD/NAD-bd_sf"/>
</dbReference>
<dbReference type="Pfam" id="PF13450">
    <property type="entry name" value="NAD_binding_8"/>
    <property type="match status" value="1"/>
</dbReference>
<feature type="domain" description="Prenylcysteine lyase" evidence="18">
    <location>
        <begin position="126"/>
        <end position="492"/>
    </location>
</feature>
<evidence type="ECO:0000256" key="12">
    <source>
        <dbReference type="ARBA" id="ARBA00045287"/>
    </source>
</evidence>
<evidence type="ECO:0000256" key="17">
    <source>
        <dbReference type="SAM" id="SignalP"/>
    </source>
</evidence>
<dbReference type="PROSITE" id="PS51257">
    <property type="entry name" value="PROKAR_LIPOPROTEIN"/>
    <property type="match status" value="1"/>
</dbReference>
<evidence type="ECO:0000313" key="20">
    <source>
        <dbReference type="RefSeq" id="XP_006032962.1"/>
    </source>
</evidence>